<dbReference type="InterPro" id="IPR004550">
    <property type="entry name" value="AsnASE_II"/>
</dbReference>
<dbReference type="CDD" id="cd08964">
    <property type="entry name" value="L-asparaginase_II"/>
    <property type="match status" value="1"/>
</dbReference>
<dbReference type="PRINTS" id="PR00139">
    <property type="entry name" value="ASNGLNASE"/>
</dbReference>
<dbReference type="GO" id="GO:0004067">
    <property type="term" value="F:asparaginase activity"/>
    <property type="evidence" value="ECO:0007669"/>
    <property type="project" value="UniProtKB-UniRule"/>
</dbReference>
<feature type="domain" description="Asparaginase/glutaminase C-terminal" evidence="6">
    <location>
        <begin position="229"/>
        <end position="341"/>
    </location>
</feature>
<dbReference type="Proteomes" id="UP000307808">
    <property type="component" value="Unassembled WGS sequence"/>
</dbReference>
<keyword evidence="8" id="KW-1185">Reference proteome</keyword>
<accession>A0A4U2YNB3</accession>
<proteinExistence type="inferred from homology"/>
<dbReference type="Gene3D" id="3.40.50.40">
    <property type="match status" value="1"/>
</dbReference>
<evidence type="ECO:0000256" key="3">
    <source>
        <dbReference type="PIRSR" id="PIRSR001220-1"/>
    </source>
</evidence>
<dbReference type="PROSITE" id="PS51732">
    <property type="entry name" value="ASN_GLN_ASE_3"/>
    <property type="match status" value="1"/>
</dbReference>
<evidence type="ECO:0000256" key="2">
    <source>
        <dbReference type="ARBA" id="ARBA00022801"/>
    </source>
</evidence>
<dbReference type="SMART" id="SM00870">
    <property type="entry name" value="Asparaginase"/>
    <property type="match status" value="1"/>
</dbReference>
<dbReference type="SUPFAM" id="SSF53774">
    <property type="entry name" value="Glutaminase/Asparaginase"/>
    <property type="match status" value="1"/>
</dbReference>
<evidence type="ECO:0000313" key="7">
    <source>
        <dbReference type="EMBL" id="TKI62668.1"/>
    </source>
</evidence>
<dbReference type="Pfam" id="PF00710">
    <property type="entry name" value="Asparaginase"/>
    <property type="match status" value="1"/>
</dbReference>
<name>A0A4U2YNB3_9ACTN</name>
<keyword evidence="2" id="KW-0378">Hydrolase</keyword>
<dbReference type="InterPro" id="IPR027473">
    <property type="entry name" value="L-asparaginase_C"/>
</dbReference>
<dbReference type="Gene3D" id="3.40.50.1170">
    <property type="entry name" value="L-asparaginase, N-terminal domain"/>
    <property type="match status" value="1"/>
</dbReference>
<dbReference type="OrthoDB" id="9788068at2"/>
<evidence type="ECO:0000256" key="1">
    <source>
        <dbReference type="ARBA" id="ARBA00010518"/>
    </source>
</evidence>
<dbReference type="InterPro" id="IPR040919">
    <property type="entry name" value="Asparaginase_C"/>
</dbReference>
<feature type="binding site" evidence="4">
    <location>
        <position position="70"/>
    </location>
    <ligand>
        <name>substrate</name>
    </ligand>
</feature>
<sequence>MNQHRPTVGDAVTALPRIDLFALGGTIASVPAYEEEGALPAVGADDLLASVPQLAGVAEVRATQVLQVPSCEVTVRDLVGLVGRLQAAVEAGAQGVVVTQGTDTLEEAAFVVDLLWDRPEPVVFTGALRTPDSPGADGPANLLAAVQVAASDAARDLGVVVCLNAEIHAARLVRKTHASNPAAFTSPGAGPLGWVSEGRVGIVTRPVRSAPWRELDAVKSLNAGTTLPRVALVRVGLGEDAHLLEAVEAASFDGVVVEGVGGGHVPRALVPVLARLAERTPVLLASRTGAGEVLSRTYGYPGAEIDLLSRGLVGVGRLDGAKARLALVLALAAGHDRATAADLVSQIGGGW</sequence>
<dbReference type="RefSeq" id="WP_137065936.1">
    <property type="nucleotide sequence ID" value="NZ_CP040748.1"/>
</dbReference>
<comment type="similarity">
    <text evidence="1">Belongs to the asparaginase 1 family.</text>
</comment>
<dbReference type="InterPro" id="IPR006034">
    <property type="entry name" value="Asparaginase/glutaminase-like"/>
</dbReference>
<dbReference type="InterPro" id="IPR037152">
    <property type="entry name" value="L-asparaginase_N_sf"/>
</dbReference>
<dbReference type="Pfam" id="PF17763">
    <property type="entry name" value="Asparaginase_C"/>
    <property type="match status" value="1"/>
</dbReference>
<comment type="caution">
    <text evidence="7">The sequence shown here is derived from an EMBL/GenBank/DDBJ whole genome shotgun (WGS) entry which is preliminary data.</text>
</comment>
<evidence type="ECO:0000259" key="5">
    <source>
        <dbReference type="Pfam" id="PF00710"/>
    </source>
</evidence>
<feature type="domain" description="L-asparaginase N-terminal" evidence="5">
    <location>
        <begin position="18"/>
        <end position="206"/>
    </location>
</feature>
<evidence type="ECO:0000313" key="8">
    <source>
        <dbReference type="Proteomes" id="UP000307808"/>
    </source>
</evidence>
<dbReference type="AlphaFoldDB" id="A0A4U2YNB3"/>
<dbReference type="GO" id="GO:0006528">
    <property type="term" value="P:asparagine metabolic process"/>
    <property type="evidence" value="ECO:0007669"/>
    <property type="project" value="InterPro"/>
</dbReference>
<dbReference type="PANTHER" id="PTHR11707">
    <property type="entry name" value="L-ASPARAGINASE"/>
    <property type="match status" value="1"/>
</dbReference>
<gene>
    <name evidence="7" type="ORF">FC770_09915</name>
</gene>
<dbReference type="FunFam" id="3.40.50.1170:FF:000001">
    <property type="entry name" value="L-asparaginase 2"/>
    <property type="match status" value="1"/>
</dbReference>
<reference evidence="7 8" key="1">
    <citation type="submission" date="2019-04" db="EMBL/GenBank/DDBJ databases">
        <authorList>
            <person name="Dong K."/>
        </authorList>
    </citation>
    <scope>NUCLEOTIDE SEQUENCE [LARGE SCALE GENOMIC DNA]</scope>
    <source>
        <strain evidence="8">dk3543</strain>
    </source>
</reference>
<feature type="active site" description="O-isoaspartyl threonine intermediate" evidence="3">
    <location>
        <position position="26"/>
    </location>
</feature>
<protein>
    <submittedName>
        <fullName evidence="7">Asparaginase</fullName>
    </submittedName>
</protein>
<dbReference type="PIRSF" id="PIRSF500176">
    <property type="entry name" value="L_ASNase"/>
    <property type="match status" value="1"/>
</dbReference>
<dbReference type="InterPro" id="IPR036152">
    <property type="entry name" value="Asp/glu_Ase-like_sf"/>
</dbReference>
<dbReference type="SFLD" id="SFLDS00057">
    <property type="entry name" value="Glutaminase/Asparaginase"/>
    <property type="match status" value="1"/>
</dbReference>
<dbReference type="PIRSF" id="PIRSF001220">
    <property type="entry name" value="L-ASNase_gatD"/>
    <property type="match status" value="1"/>
</dbReference>
<evidence type="ECO:0000259" key="6">
    <source>
        <dbReference type="Pfam" id="PF17763"/>
    </source>
</evidence>
<dbReference type="EMBL" id="SZPY01000002">
    <property type="protein sequence ID" value="TKI62668.1"/>
    <property type="molecule type" value="Genomic_DNA"/>
</dbReference>
<evidence type="ECO:0000256" key="4">
    <source>
        <dbReference type="PIRSR" id="PIRSR001220-2"/>
    </source>
</evidence>
<dbReference type="PANTHER" id="PTHR11707:SF28">
    <property type="entry name" value="60 KDA LYSOPHOSPHOLIPASE"/>
    <property type="match status" value="1"/>
</dbReference>
<dbReference type="InterPro" id="IPR027474">
    <property type="entry name" value="L-asparaginase_N"/>
</dbReference>
<organism evidence="7 8">
    <name type="scientific">Nocardioides jishulii</name>
    <dbReference type="NCBI Taxonomy" id="2575440"/>
    <lineage>
        <taxon>Bacteria</taxon>
        <taxon>Bacillati</taxon>
        <taxon>Actinomycetota</taxon>
        <taxon>Actinomycetes</taxon>
        <taxon>Propionibacteriales</taxon>
        <taxon>Nocardioidaceae</taxon>
        <taxon>Nocardioides</taxon>
    </lineage>
</organism>
<feature type="binding site" evidence="4">
    <location>
        <begin position="102"/>
        <end position="103"/>
    </location>
    <ligand>
        <name>substrate</name>
    </ligand>
</feature>